<sequence length="538" mass="63395">MNIDFKDIHNIPKNAIFFPSLYYYKHKSEIDDIYFSHTRKSINIHNKYMGDYRFLNFNKYPSVSQVNNINDNTLIACYDGENILNTKRIKKHPRKDPGYLKLEKTLYGSQSVLSRKRTHTYNRFFSGIDYIKNRIIGGDSGDLVDPNTKCFIWGNKYPTRLNNENNITALYMDFLIYVICYYPPKIYFILLHLINTEYYYNNIKAFNEYIIQYYSKQYSVIIDILEYIRKKNIFDLKSNSDDQVEKGIKFWFFNLKIKKNINMMIPMKYSNNILGGFYYGEKSYGGVAYLSAIKNKDSVTIYISFRGTSSAKQIINNFRWSSKKIYALLYKSRKRTSSKLYRVFKKTKYKKTPVSNGVLHKGYALSVLYIIESILMGIEALYNKSQKYTSNINLKILGHSLGGAQAVIFTFFLTMVLNNSIYSFCDKIDPNIILTTFGEAYSFGIENTLAVDYMNQFIKYKINNKILNGNQIKKIKKLKDIEQMQEINTNISINYTRIVSVDQLGNQDWVTTYFGGHYTKKYKYEKFRYVDNYIQLKL</sequence>
<keyword evidence="1" id="KW-0472">Membrane</keyword>
<dbReference type="Pfam" id="PF01764">
    <property type="entry name" value="Lipase_3"/>
    <property type="match status" value="1"/>
</dbReference>
<feature type="transmembrane region" description="Helical" evidence="1">
    <location>
        <begin position="363"/>
        <end position="382"/>
    </location>
</feature>
<evidence type="ECO:0000259" key="2">
    <source>
        <dbReference type="Pfam" id="PF01764"/>
    </source>
</evidence>
<accession>A0A5J6VJX0</accession>
<feature type="transmembrane region" description="Helical" evidence="1">
    <location>
        <begin position="394"/>
        <end position="417"/>
    </location>
</feature>
<reference evidence="3" key="1">
    <citation type="journal article" date="2019" name="Philos. Trans. R. Soc. Lond., B, Biol. Sci.">
        <title>Targeted metagenomic recovery of four divergent viruses reveals shared and distinctive characteristics of giant viruses of marine eukaryotes.</title>
        <authorList>
            <person name="Needham D.M."/>
            <person name="Poirier C."/>
            <person name="Hehenberger E."/>
            <person name="Jimenez V."/>
            <person name="Swalwell J.E."/>
            <person name="Santoro A.E."/>
            <person name="Worden A.Z."/>
        </authorList>
    </citation>
    <scope>NUCLEOTIDE SEQUENCE</scope>
    <source>
        <strain evidence="3">OPacV-662</strain>
    </source>
</reference>
<dbReference type="GO" id="GO:0006629">
    <property type="term" value="P:lipid metabolic process"/>
    <property type="evidence" value="ECO:0007669"/>
    <property type="project" value="InterPro"/>
</dbReference>
<keyword evidence="1" id="KW-1133">Transmembrane helix</keyword>
<protein>
    <recommendedName>
        <fullName evidence="2">Fungal lipase-type domain-containing protein</fullName>
    </recommendedName>
</protein>
<dbReference type="Gene3D" id="3.40.50.1820">
    <property type="entry name" value="alpha/beta hydrolase"/>
    <property type="match status" value="1"/>
</dbReference>
<dbReference type="InterPro" id="IPR002921">
    <property type="entry name" value="Fungal_lipase-type"/>
</dbReference>
<keyword evidence="1" id="KW-0812">Transmembrane</keyword>
<dbReference type="SUPFAM" id="SSF53474">
    <property type="entry name" value="alpha/beta-Hydrolases"/>
    <property type="match status" value="1"/>
</dbReference>
<evidence type="ECO:0000256" key="1">
    <source>
        <dbReference type="SAM" id="Phobius"/>
    </source>
</evidence>
<dbReference type="EMBL" id="MN448270">
    <property type="protein sequence ID" value="QFG73721.1"/>
    <property type="molecule type" value="Genomic_DNA"/>
</dbReference>
<feature type="domain" description="Fungal lipase-type" evidence="2">
    <location>
        <begin position="302"/>
        <end position="442"/>
    </location>
</feature>
<dbReference type="InterPro" id="IPR029058">
    <property type="entry name" value="AB_hydrolase_fold"/>
</dbReference>
<proteinExistence type="predicted"/>
<evidence type="ECO:0000313" key="3">
    <source>
        <dbReference type="EMBL" id="QFG73721.1"/>
    </source>
</evidence>
<organism evidence="3">
    <name type="scientific">Megaviridae environmental sample</name>
    <dbReference type="NCBI Taxonomy" id="1737588"/>
    <lineage>
        <taxon>Viruses</taxon>
        <taxon>Varidnaviria</taxon>
        <taxon>Bamfordvirae</taxon>
        <taxon>Nucleocytoviricota</taxon>
        <taxon>Megaviricetes</taxon>
        <taxon>Imitervirales</taxon>
        <taxon>Mimiviridae</taxon>
        <taxon>environmental samples</taxon>
    </lineage>
</organism>
<name>A0A5J6VJX0_9VIRU</name>